<feature type="region of interest" description="Disordered" evidence="1">
    <location>
        <begin position="38"/>
        <end position="70"/>
    </location>
</feature>
<keyword evidence="3" id="KW-1185">Reference proteome</keyword>
<dbReference type="AlphaFoldDB" id="A0A2P8GF76"/>
<proteinExistence type="predicted"/>
<accession>A0A2P8GF76</accession>
<comment type="caution">
    <text evidence="2">The sequence shown here is derived from an EMBL/GenBank/DDBJ whole genome shotgun (WGS) entry which is preliminary data.</text>
</comment>
<evidence type="ECO:0000313" key="3">
    <source>
        <dbReference type="Proteomes" id="UP000241964"/>
    </source>
</evidence>
<feature type="compositionally biased region" description="Basic and acidic residues" evidence="1">
    <location>
        <begin position="41"/>
        <end position="61"/>
    </location>
</feature>
<sequence length="70" mass="8282">MADRLKICLLPKAAHKSSLPLHSVRQKPTVINYLLPSVLTDGDKEKREKEKKEREEKEKKREIKKKKNHH</sequence>
<name>A0A2P8GF76_9BACT</name>
<gene>
    <name evidence="2" type="ORF">CLV60_102288</name>
</gene>
<reference evidence="2 3" key="1">
    <citation type="submission" date="2018-03" db="EMBL/GenBank/DDBJ databases">
        <title>Genomic Encyclopedia of Archaeal and Bacterial Type Strains, Phase II (KMG-II): from individual species to whole genera.</title>
        <authorList>
            <person name="Goeker M."/>
        </authorList>
    </citation>
    <scope>NUCLEOTIDE SEQUENCE [LARGE SCALE GENOMIC DNA]</scope>
    <source>
        <strain evidence="2 3">DSM 29057</strain>
    </source>
</reference>
<evidence type="ECO:0000313" key="2">
    <source>
        <dbReference type="EMBL" id="PSL32570.1"/>
    </source>
</evidence>
<organism evidence="2 3">
    <name type="scientific">Dyadobacter jiangsuensis</name>
    <dbReference type="NCBI Taxonomy" id="1591085"/>
    <lineage>
        <taxon>Bacteria</taxon>
        <taxon>Pseudomonadati</taxon>
        <taxon>Bacteroidota</taxon>
        <taxon>Cytophagia</taxon>
        <taxon>Cytophagales</taxon>
        <taxon>Spirosomataceae</taxon>
        <taxon>Dyadobacter</taxon>
    </lineage>
</organism>
<protein>
    <submittedName>
        <fullName evidence="2">Uncharacterized protein</fullName>
    </submittedName>
</protein>
<dbReference type="EMBL" id="PYAS01000002">
    <property type="protein sequence ID" value="PSL32570.1"/>
    <property type="molecule type" value="Genomic_DNA"/>
</dbReference>
<evidence type="ECO:0000256" key="1">
    <source>
        <dbReference type="SAM" id="MobiDB-lite"/>
    </source>
</evidence>
<dbReference type="Proteomes" id="UP000241964">
    <property type="component" value="Unassembled WGS sequence"/>
</dbReference>